<protein>
    <submittedName>
        <fullName evidence="1">Uncharacterized protein</fullName>
    </submittedName>
</protein>
<gene>
    <name evidence="1" type="ORF">H310_15191</name>
</gene>
<dbReference type="AlphaFoldDB" id="A0A024T7N6"/>
<dbReference type="VEuPathDB" id="FungiDB:H310_15191"/>
<dbReference type="EMBL" id="KI914164">
    <property type="protein sequence ID" value="ETV89970.1"/>
    <property type="molecule type" value="Genomic_DNA"/>
</dbReference>
<name>A0A024T7N6_9STRA</name>
<evidence type="ECO:0000313" key="1">
    <source>
        <dbReference type="EMBL" id="ETV89970.1"/>
    </source>
</evidence>
<dbReference type="GeneID" id="20092241"/>
<reference evidence="1" key="1">
    <citation type="submission" date="2013-12" db="EMBL/GenBank/DDBJ databases">
        <title>The Genome Sequence of Aphanomyces invadans NJM9701.</title>
        <authorList>
            <consortium name="The Broad Institute Genomics Platform"/>
            <person name="Russ C."/>
            <person name="Tyler B."/>
            <person name="van West P."/>
            <person name="Dieguez-Uribeondo J."/>
            <person name="Young S.K."/>
            <person name="Zeng Q."/>
            <person name="Gargeya S."/>
            <person name="Fitzgerald M."/>
            <person name="Abouelleil A."/>
            <person name="Alvarado L."/>
            <person name="Chapman S.B."/>
            <person name="Gainer-Dewar J."/>
            <person name="Goldberg J."/>
            <person name="Griggs A."/>
            <person name="Gujja S."/>
            <person name="Hansen M."/>
            <person name="Howarth C."/>
            <person name="Imamovic A."/>
            <person name="Ireland A."/>
            <person name="Larimer J."/>
            <person name="McCowan C."/>
            <person name="Murphy C."/>
            <person name="Pearson M."/>
            <person name="Poon T.W."/>
            <person name="Priest M."/>
            <person name="Roberts A."/>
            <person name="Saif S."/>
            <person name="Shea T."/>
            <person name="Sykes S."/>
            <person name="Wortman J."/>
            <person name="Nusbaum C."/>
            <person name="Birren B."/>
        </authorList>
    </citation>
    <scope>NUCLEOTIDE SEQUENCE [LARGE SCALE GENOMIC DNA]</scope>
    <source>
        <strain evidence="1">NJM9701</strain>
    </source>
</reference>
<accession>A0A024T7N6</accession>
<sequence length="55" mass="6372">MSKKARKLFNRSVAQLLEYSSHLIKSPGILSRLKKKSDLKHVVEFNATFSRLQQL</sequence>
<proteinExistence type="predicted"/>
<organism evidence="1">
    <name type="scientific">Aphanomyces invadans</name>
    <dbReference type="NCBI Taxonomy" id="157072"/>
    <lineage>
        <taxon>Eukaryota</taxon>
        <taxon>Sar</taxon>
        <taxon>Stramenopiles</taxon>
        <taxon>Oomycota</taxon>
        <taxon>Saprolegniomycetes</taxon>
        <taxon>Saprolegniales</taxon>
        <taxon>Verrucalvaceae</taxon>
        <taxon>Aphanomyces</taxon>
    </lineage>
</organism>
<dbReference type="RefSeq" id="XP_008881398.1">
    <property type="nucleotide sequence ID" value="XM_008883176.1"/>
</dbReference>